<dbReference type="InterPro" id="IPR012866">
    <property type="entry name" value="DUF1644"/>
</dbReference>
<comment type="caution">
    <text evidence="2">The sequence shown here is derived from an EMBL/GenBank/DDBJ whole genome shotgun (WGS) entry which is preliminary data.</text>
</comment>
<keyword evidence="3" id="KW-1185">Reference proteome</keyword>
<sequence length="378" mass="43164">MAKGPFSRPRWRHAECKRRQHKGRTLVLTLSMATRKRSRLNDSDVSALYKEWDEASCPICMDHPHNAVLLICSSYEKGCRSYICDTSHRHSNCLDRFKKLKEENADSSSAPSSIPESSSAAHVALPGGSGAGSSVVNANSNFEEQELTFRGNLDLGQTNMEKSEEGTNLKCPLCRGSVLGWKVIEEAREYLDEKSRSCSRESCSFVGNYRELRRHARRVHPTVRPADVDPSRQRAWRRLEHRTEYNDIVSAVRSAMPGAIVLGDYVIENGDRVSVERDRGEGRRWLSTLFFLQMISMDSGSELRGGRSRGLPRHRRANWTSSRRRYMWDENLFGLPNVEEDENDVSNMNMLGDRADDVSPSPRRRRRLTRAESDEDQR</sequence>
<proteinExistence type="predicted"/>
<organism evidence="2 3">
    <name type="scientific">Rehmannia glutinosa</name>
    <name type="common">Chinese foxglove</name>
    <dbReference type="NCBI Taxonomy" id="99300"/>
    <lineage>
        <taxon>Eukaryota</taxon>
        <taxon>Viridiplantae</taxon>
        <taxon>Streptophyta</taxon>
        <taxon>Embryophyta</taxon>
        <taxon>Tracheophyta</taxon>
        <taxon>Spermatophyta</taxon>
        <taxon>Magnoliopsida</taxon>
        <taxon>eudicotyledons</taxon>
        <taxon>Gunneridae</taxon>
        <taxon>Pentapetalae</taxon>
        <taxon>asterids</taxon>
        <taxon>lamiids</taxon>
        <taxon>Lamiales</taxon>
        <taxon>Orobanchaceae</taxon>
        <taxon>Rehmannieae</taxon>
        <taxon>Rehmannia</taxon>
    </lineage>
</organism>
<dbReference type="Proteomes" id="UP001318860">
    <property type="component" value="Unassembled WGS sequence"/>
</dbReference>
<name>A0ABR0XYX3_REHGL</name>
<feature type="region of interest" description="Disordered" evidence="1">
    <location>
        <begin position="104"/>
        <end position="136"/>
    </location>
</feature>
<protein>
    <submittedName>
        <fullName evidence="2">Uncharacterized protein</fullName>
    </submittedName>
</protein>
<feature type="compositionally biased region" description="Low complexity" evidence="1">
    <location>
        <begin position="106"/>
        <end position="121"/>
    </location>
</feature>
<evidence type="ECO:0000256" key="1">
    <source>
        <dbReference type="SAM" id="MobiDB-lite"/>
    </source>
</evidence>
<dbReference type="InterPro" id="IPR013083">
    <property type="entry name" value="Znf_RING/FYVE/PHD"/>
</dbReference>
<gene>
    <name evidence="2" type="ORF">DH2020_001130</name>
</gene>
<dbReference type="PANTHER" id="PTHR31197">
    <property type="entry name" value="OS01G0612600 PROTEIN"/>
    <property type="match status" value="1"/>
</dbReference>
<reference evidence="2 3" key="1">
    <citation type="journal article" date="2021" name="Comput. Struct. Biotechnol. J.">
        <title>De novo genome assembly of the potent medicinal plant Rehmannia glutinosa using nanopore technology.</title>
        <authorList>
            <person name="Ma L."/>
            <person name="Dong C."/>
            <person name="Song C."/>
            <person name="Wang X."/>
            <person name="Zheng X."/>
            <person name="Niu Y."/>
            <person name="Chen S."/>
            <person name="Feng W."/>
        </authorList>
    </citation>
    <scope>NUCLEOTIDE SEQUENCE [LARGE SCALE GENOMIC DNA]</scope>
    <source>
        <strain evidence="2">DH-2019</strain>
    </source>
</reference>
<feature type="region of interest" description="Disordered" evidence="1">
    <location>
        <begin position="347"/>
        <end position="378"/>
    </location>
</feature>
<dbReference type="Pfam" id="PF07800">
    <property type="entry name" value="DUF1644"/>
    <property type="match status" value="1"/>
</dbReference>
<accession>A0ABR0XYX3</accession>
<dbReference type="Gene3D" id="3.30.40.10">
    <property type="entry name" value="Zinc/RING finger domain, C3HC4 (zinc finger)"/>
    <property type="match status" value="1"/>
</dbReference>
<evidence type="ECO:0000313" key="3">
    <source>
        <dbReference type="Proteomes" id="UP001318860"/>
    </source>
</evidence>
<evidence type="ECO:0000313" key="2">
    <source>
        <dbReference type="EMBL" id="KAK6164266.1"/>
    </source>
</evidence>
<dbReference type="PANTHER" id="PTHR31197:SF2">
    <property type="entry name" value="C2H2-TYPE DOMAIN-CONTAINING PROTEIN"/>
    <property type="match status" value="1"/>
</dbReference>
<dbReference type="EMBL" id="JABTTQ020000001">
    <property type="protein sequence ID" value="KAK6164266.1"/>
    <property type="molecule type" value="Genomic_DNA"/>
</dbReference>
<feature type="compositionally biased region" description="Basic and acidic residues" evidence="1">
    <location>
        <begin position="369"/>
        <end position="378"/>
    </location>
</feature>